<feature type="compositionally biased region" description="Acidic residues" evidence="8">
    <location>
        <begin position="369"/>
        <end position="385"/>
    </location>
</feature>
<keyword evidence="4 7" id="KW-0175">Coiled coil</keyword>
<feature type="region of interest" description="Disordered" evidence="8">
    <location>
        <begin position="1514"/>
        <end position="1598"/>
    </location>
</feature>
<name>A0AAV2TWD8_CALDB</name>
<feature type="compositionally biased region" description="Basic and acidic residues" evidence="8">
    <location>
        <begin position="2200"/>
        <end position="2209"/>
    </location>
</feature>
<evidence type="ECO:0000256" key="6">
    <source>
        <dbReference type="ARBA" id="ARBA00023273"/>
    </source>
</evidence>
<gene>
    <name evidence="9" type="ORF">CDAUBV1_LOCUS15825</name>
</gene>
<dbReference type="PANTHER" id="PTHR31954">
    <property type="entry name" value="CILIA- AND FLAGELLA-ASSOCIATED PROTEIN 157"/>
    <property type="match status" value="1"/>
</dbReference>
<dbReference type="GO" id="GO:0008017">
    <property type="term" value="F:microtubule binding"/>
    <property type="evidence" value="ECO:0007669"/>
    <property type="project" value="TreeGrafter"/>
</dbReference>
<keyword evidence="5" id="KW-0969">Cilium</keyword>
<keyword evidence="6" id="KW-0966">Cell projection</keyword>
<evidence type="ECO:0000256" key="3">
    <source>
        <dbReference type="ARBA" id="ARBA00014087"/>
    </source>
</evidence>
<dbReference type="Proteomes" id="UP001497525">
    <property type="component" value="Unassembled WGS sequence"/>
</dbReference>
<evidence type="ECO:0000256" key="8">
    <source>
        <dbReference type="SAM" id="MobiDB-lite"/>
    </source>
</evidence>
<feature type="compositionally biased region" description="Polar residues" evidence="8">
    <location>
        <begin position="1475"/>
        <end position="1500"/>
    </location>
</feature>
<feature type="coiled-coil region" evidence="7">
    <location>
        <begin position="165"/>
        <end position="213"/>
    </location>
</feature>
<dbReference type="GO" id="GO:0036064">
    <property type="term" value="C:ciliary basal body"/>
    <property type="evidence" value="ECO:0007669"/>
    <property type="project" value="TreeGrafter"/>
</dbReference>
<feature type="compositionally biased region" description="Acidic residues" evidence="8">
    <location>
        <begin position="319"/>
        <end position="328"/>
    </location>
</feature>
<proteinExistence type="inferred from homology"/>
<evidence type="ECO:0000256" key="2">
    <source>
        <dbReference type="ARBA" id="ARBA00010841"/>
    </source>
</evidence>
<dbReference type="EMBL" id="CAXLJL010000734">
    <property type="protein sequence ID" value="CAL5140511.1"/>
    <property type="molecule type" value="Genomic_DNA"/>
</dbReference>
<feature type="region of interest" description="Disordered" evidence="8">
    <location>
        <begin position="2322"/>
        <end position="2352"/>
    </location>
</feature>
<feature type="compositionally biased region" description="Low complexity" evidence="8">
    <location>
        <begin position="1523"/>
        <end position="1540"/>
    </location>
</feature>
<evidence type="ECO:0000256" key="7">
    <source>
        <dbReference type="SAM" id="Coils"/>
    </source>
</evidence>
<feature type="region of interest" description="Disordered" evidence="8">
    <location>
        <begin position="1470"/>
        <end position="1500"/>
    </location>
</feature>
<dbReference type="Gene3D" id="1.20.58.60">
    <property type="match status" value="1"/>
</dbReference>
<evidence type="ECO:0000256" key="1">
    <source>
        <dbReference type="ARBA" id="ARBA00004138"/>
    </source>
</evidence>
<comment type="caution">
    <text evidence="9">The sequence shown here is derived from an EMBL/GenBank/DDBJ whole genome shotgun (WGS) entry which is preliminary data.</text>
</comment>
<accession>A0AAV2TWD8</accession>
<feature type="compositionally biased region" description="Basic and acidic residues" evidence="8">
    <location>
        <begin position="1842"/>
        <end position="1856"/>
    </location>
</feature>
<organism evidence="9 10">
    <name type="scientific">Calicophoron daubneyi</name>
    <name type="common">Rumen fluke</name>
    <name type="synonym">Paramphistomum daubneyi</name>
    <dbReference type="NCBI Taxonomy" id="300641"/>
    <lineage>
        <taxon>Eukaryota</taxon>
        <taxon>Metazoa</taxon>
        <taxon>Spiralia</taxon>
        <taxon>Lophotrochozoa</taxon>
        <taxon>Platyhelminthes</taxon>
        <taxon>Trematoda</taxon>
        <taxon>Digenea</taxon>
        <taxon>Plagiorchiida</taxon>
        <taxon>Pronocephalata</taxon>
        <taxon>Paramphistomoidea</taxon>
        <taxon>Paramphistomidae</taxon>
        <taxon>Calicophoron</taxon>
    </lineage>
</organism>
<sequence>MADRVSTRVLKLKLCVQCRLARVVLLIRANLNLHGPPKGKKSGGRSGRRTAASVGSFSLPQDLDEDAIASLGRDYYLLLVRQMEEQVKKLDDYCRDLQDEYQSLTERDFNADWKKCEALRDLSETFQEKIFEYANLLERIRGKYAWFMVEKDRWAKREMELKMHKERVEEQMKAENQALTDELNALEEFKANKEALCSQYRDLETQLEMLRTDHVKALEGLEIRDVGYRGRLKRAAARKLNEKYGEKCSRRNRQLARLRGRTQWRKNFVAELSDKIFRGAEIVKKLITDDLRSNDDNVTSKVTDEAINSILKILTEDMDSIDDGDDSEYYTSEHEDTEDPSDHLVLPVVLDEDDKDSSSGISYPHSDFEDNSLEISEPENSEDEGLPSMEMNSVGSRECDQNCIPVEEELQSKSAEMEKAPTGRTLCKLERLDDLWSEVQCSKLQLYRPSSKEWHNVLNFLVNSVGSFVPNLKSGGYLKSGDLELVPPPSAVIPTKLQIRHAEQSGRKRMTTDNSHMKQNVNRDAKTIYVAGKLLNALSKPSSASAIVVLKNLGGMRGNKCAPAKLVTTPLWLGSLNDFPAVQLRSKSIVIVIAVENGAYGATKREADVSQLTERDVQRMGIVSHKLAGSSTLVLRVEDLDDLFSSEEEDFVSQPKRPRGVRTNLSNIPGRRNRAENQCKGVQVSIAKKFRKKAVQCRHLHALALVLRSVSTTGRKEITVITPGNSLPEAVKGNIFRPADGFSFSRSAVKQLNSLPSFHHVCHPPVYYLSECQSAGCTDQQLIDITPLTRIHTLAVFQARPHDRFHIYGGTNRTRAVGCELKMEHLWLPKMTWLFSSGVCELTIIPEGLFVSSERAVGGELLAMAATNLTLLEVPESSYYANINNPALPGEAETSNAFHMGNADYTASVENQCMRNRIESVEERIRGNIDALDYLRGISKLEKGFANVVEDVLHTALVLSRENIVNYPHFVCNEQMDKKVDRCWNYIAQLTEVVQYHVAHAVRYHKFHYELRSAEMKLEALRNLLAEKMSEVEKSSLLTMDQLDETDQAVQIFLVKLKDLASIARNICIQARSVPPLHLRKQLPEGQHSAQVLASMRLPNGGWVHRGESVKVWANSKLAELHHEWRVQTLDEKITTTLPSLCLWLASPEGSPLSSLREKQKHGVTAGQSVGEAGKEFLVKPKGKDSIFNNNKLAAERFQSGLFTTWIDLIGDLAQLLLPTFRKYAQYLESIENEIPVHDKKEIDLLLNQLEPLMEYGNSEDLVLLQELKSKPTILLAEDPAITKSDLHTLNRTLDSWNELCEQLKEAKKLSSVRPDHEEELAIPQEHTDGAFTRNIHGAQMFPKVSAVISEAKPSEQTLNEEEELITSFTEPAPQTYRVNVDEENSSPTRSRSQIDETVDHCQPFQAGLGKHDLMTQIITPYIPTLVTCPKCNSEYEVNVYSSSWELNAGEGLTATGDVHYLTERERPLDHPLRTSDSMPTLSMLPDTTQDTTETVRSSHSVMKVFRKMRKLSKHRAHSFSNGAGETSGTSSGFESSPGTMTNPPKKEGTRQKCEISKKFSRSKAGQGRIPFFRWGKRSKQRSESVSPESEIVETERQSPLNFGRLKYSSENPSTHTDQSCASIRVGEDTGPIVRSRSWIQQGTPWGYGPSHEICYPANWRLQPAHVQSHSDRVRLSAARPKATDRICYTADSQRLFSAEEREYNTVDSGIQTDTDMGAASSDLLKGGQAEDSIETVKLASQVYKTDLPEQVRHDYAIQESLAYLKMDRQMDTEKTITPELPSSRLSALSSVACQTVGTFRVNMEHDSRWDASCQIGTIQRSQSVCAINNESLTDQYCALSDNRESSVHPSGERNSRPQSEMARPTVDYCSVSCQIGYLTTNAATSPDISEAVKLLDETIQRSGRTADDTKSTSSCLMGKKLQVGKPWWQDQETKKNIEYADTATSPIPGYSLNDIQLSTANGLKGNTPQVSTPLKSHDFESTVIPTESLCVSLTNPVATDVSKPCSVSILCSPVMGHVEVLSRKSNVSTMIGRCTSTKEQQTPLSLLQPDLRSVILQTSVVQMGYTPSPLLVDKDEEYSPTCVSGPLNASEEEQAKTTVKELCATSPSERLSPQLEPLDHTDSERCCSQANSVSCPKCGYHFTVPHTSQESVIKTRSKRIQKGSPKLSHKHGDGRSKQVGLHVGESSESATGEAPLAVKRNEPRDQKSKRAKSAIGYKQHRLVVDIGLFEDKIIRDEDGCRRVASRPVYCCPEQLRSDTESEFTTSSSNSFGGCTGGDSDNAVHMSFCLDGRCHHRPPEHKLAERYRPYVRKSRRTVSVDDIRIPSPGNSPPIVKGSPVAKHTTDQTKQKNEFYHYL</sequence>
<comment type="similarity">
    <text evidence="2">Belongs to the CFAP157 family.</text>
</comment>
<feature type="region of interest" description="Disordered" evidence="8">
    <location>
        <begin position="319"/>
        <end position="399"/>
    </location>
</feature>
<feature type="region of interest" description="Disordered" evidence="8">
    <location>
        <begin position="2150"/>
        <end position="2214"/>
    </location>
</feature>
<feature type="coiled-coil region" evidence="7">
    <location>
        <begin position="80"/>
        <end position="107"/>
    </location>
</feature>
<evidence type="ECO:0000256" key="4">
    <source>
        <dbReference type="ARBA" id="ARBA00023054"/>
    </source>
</evidence>
<feature type="compositionally biased region" description="Basic and acidic residues" evidence="8">
    <location>
        <begin position="2343"/>
        <end position="2352"/>
    </location>
</feature>
<feature type="compositionally biased region" description="Basic and acidic residues" evidence="8">
    <location>
        <begin position="1545"/>
        <end position="1558"/>
    </location>
</feature>
<evidence type="ECO:0000256" key="5">
    <source>
        <dbReference type="ARBA" id="ARBA00023069"/>
    </source>
</evidence>
<protein>
    <recommendedName>
        <fullName evidence="3">Cilia- and flagella-associated protein 157</fullName>
    </recommendedName>
</protein>
<dbReference type="InterPro" id="IPR038844">
    <property type="entry name" value="CFAP157"/>
</dbReference>
<evidence type="ECO:0000313" key="9">
    <source>
        <dbReference type="EMBL" id="CAL5140511.1"/>
    </source>
</evidence>
<reference evidence="9" key="1">
    <citation type="submission" date="2024-06" db="EMBL/GenBank/DDBJ databases">
        <authorList>
            <person name="Liu X."/>
            <person name="Lenzi L."/>
            <person name="Haldenby T S."/>
            <person name="Uol C."/>
        </authorList>
    </citation>
    <scope>NUCLEOTIDE SEQUENCE</scope>
</reference>
<comment type="subcellular location">
    <subcellularLocation>
        <location evidence="1">Cell projection</location>
        <location evidence="1">Cilium</location>
    </subcellularLocation>
</comment>
<dbReference type="Gene3D" id="2.30.30.40">
    <property type="entry name" value="SH3 Domains"/>
    <property type="match status" value="1"/>
</dbReference>
<dbReference type="PANTHER" id="PTHR31954:SF1">
    <property type="entry name" value="CILIA- AND FLAGELLA-ASSOCIATED PROTEIN 157"/>
    <property type="match status" value="1"/>
</dbReference>
<feature type="region of interest" description="Disordered" evidence="8">
    <location>
        <begin position="1842"/>
        <end position="1864"/>
    </location>
</feature>
<evidence type="ECO:0000313" key="10">
    <source>
        <dbReference type="Proteomes" id="UP001497525"/>
    </source>
</evidence>